<gene>
    <name evidence="1" type="ORF">BN1079_00862</name>
</gene>
<dbReference type="OrthoDB" id="1550902at2"/>
<dbReference type="STRING" id="1499686.BN1079_00862"/>
<organism evidence="1 2">
    <name type="scientific">Pseudomonas saudiphocaensis</name>
    <dbReference type="NCBI Taxonomy" id="1499686"/>
    <lineage>
        <taxon>Bacteria</taxon>
        <taxon>Pseudomonadati</taxon>
        <taxon>Pseudomonadota</taxon>
        <taxon>Gammaproteobacteria</taxon>
        <taxon>Pseudomonadales</taxon>
        <taxon>Pseudomonadaceae</taxon>
        <taxon>Pseudomonas</taxon>
    </lineage>
</organism>
<dbReference type="PIRSF" id="PIRSF029208">
    <property type="entry name" value="Phage_tail_GPU"/>
    <property type="match status" value="1"/>
</dbReference>
<dbReference type="InterPro" id="IPR016912">
    <property type="entry name" value="Phage_P2_GpU"/>
</dbReference>
<name>A0A078LQJ9_9PSED</name>
<dbReference type="Pfam" id="PF06995">
    <property type="entry name" value="Phage_P2_GpU"/>
    <property type="match status" value="1"/>
</dbReference>
<protein>
    <submittedName>
        <fullName evidence="1">Phage P2 GpU protein</fullName>
    </submittedName>
</protein>
<accession>A0A078LQJ9</accession>
<proteinExistence type="predicted"/>
<reference evidence="1 2" key="1">
    <citation type="submission" date="2014-07" db="EMBL/GenBank/DDBJ databases">
        <authorList>
            <person name="Urmite Genomes Urmite Genomes"/>
        </authorList>
    </citation>
    <scope>NUCLEOTIDE SEQUENCE [LARGE SCALE GENOMIC DNA]</scope>
    <source>
        <strain evidence="1 2">20_BN</strain>
    </source>
</reference>
<dbReference type="Proteomes" id="UP000053902">
    <property type="component" value="Unassembled WGS sequence"/>
</dbReference>
<dbReference type="RefSeq" id="WP_037022539.1">
    <property type="nucleotide sequence ID" value="NZ_CCSF01000001.1"/>
</dbReference>
<dbReference type="EMBL" id="CCSF01000001">
    <property type="protein sequence ID" value="CDZ93570.1"/>
    <property type="molecule type" value="Genomic_DNA"/>
</dbReference>
<dbReference type="HOGENOM" id="CLU_102468_0_0_6"/>
<keyword evidence="2" id="KW-1185">Reference proteome</keyword>
<evidence type="ECO:0000313" key="2">
    <source>
        <dbReference type="Proteomes" id="UP000053902"/>
    </source>
</evidence>
<dbReference type="InterPro" id="IPR009734">
    <property type="entry name" value="Myoviridae_GpU"/>
</dbReference>
<dbReference type="eggNOG" id="COG3499">
    <property type="taxonomic scope" value="Bacteria"/>
</dbReference>
<dbReference type="AlphaFoldDB" id="A0A078LQJ9"/>
<evidence type="ECO:0000313" key="1">
    <source>
        <dbReference type="EMBL" id="CDZ93570.1"/>
    </source>
</evidence>
<sequence length="147" mass="16376">MMMALGMFVFSLETLAYQEFQRQTDWRHGSTSRIGTNPARQYLGRGDDSITLPGVLLPALAGTQVSLDTLRYMADTGKAWPLVEGTGKIYGTWVIESLSETRTLFFRDGQARRIEFTLKLTRIDDGRVDMLGSAISIGGNILRGLLR</sequence>